<dbReference type="Proteomes" id="UP000580250">
    <property type="component" value="Unassembled WGS sequence"/>
</dbReference>
<evidence type="ECO:0000313" key="3">
    <source>
        <dbReference type="Proteomes" id="UP000580250"/>
    </source>
</evidence>
<evidence type="ECO:0000256" key="1">
    <source>
        <dbReference type="SAM" id="MobiDB-lite"/>
    </source>
</evidence>
<organism evidence="2 3">
    <name type="scientific">Meloidogyne enterolobii</name>
    <name type="common">Root-knot nematode worm</name>
    <name type="synonym">Meloidogyne mayaguensis</name>
    <dbReference type="NCBI Taxonomy" id="390850"/>
    <lineage>
        <taxon>Eukaryota</taxon>
        <taxon>Metazoa</taxon>
        <taxon>Ecdysozoa</taxon>
        <taxon>Nematoda</taxon>
        <taxon>Chromadorea</taxon>
        <taxon>Rhabditida</taxon>
        <taxon>Tylenchina</taxon>
        <taxon>Tylenchomorpha</taxon>
        <taxon>Tylenchoidea</taxon>
        <taxon>Meloidogynidae</taxon>
        <taxon>Meloidogyninae</taxon>
        <taxon>Meloidogyne</taxon>
    </lineage>
</organism>
<sequence>MSRQQSHRNFENRQLTGGRGGRGFYQQPDDNSGVDEQMQQISPPVIFGVGRVRGFSSSTSSAGHPSNVSSFCGREGGFSGHAFRGARGYQPVSSPQQYDSSPGPLQTRHLIVNGKDCTVFCDDNQYQVFCETLNIPFSLESPKKEVIWFTPEQLMVKAREHLDAGDIQQAGGKVWLAFMATTNMVFLNAGVWLVSHPALNSLSCFAICVCKKFYLLDAWGQGEIVHDLNYNGGSFVAAEKCINEFQIYVDEYKDFDIERIKEKLDSFLEKDEEGNVKKPVKFKEDFIKKFCKPNKIAQIEEFEMENFYYRGDIYKNIKYKIW</sequence>
<gene>
    <name evidence="2" type="ORF">MENT_LOCUS52676</name>
</gene>
<feature type="region of interest" description="Disordered" evidence="1">
    <location>
        <begin position="83"/>
        <end position="103"/>
    </location>
</feature>
<evidence type="ECO:0000313" key="2">
    <source>
        <dbReference type="EMBL" id="CAD2199299.1"/>
    </source>
</evidence>
<feature type="compositionally biased region" description="Polar residues" evidence="1">
    <location>
        <begin position="91"/>
        <end position="103"/>
    </location>
</feature>
<comment type="caution">
    <text evidence="2">The sequence shown here is derived from an EMBL/GenBank/DDBJ whole genome shotgun (WGS) entry which is preliminary data.</text>
</comment>
<feature type="region of interest" description="Disordered" evidence="1">
    <location>
        <begin position="1"/>
        <end position="36"/>
    </location>
</feature>
<accession>A0A6V7XIZ8</accession>
<proteinExistence type="predicted"/>
<name>A0A6V7XIZ8_MELEN</name>
<dbReference type="EMBL" id="CAJEWN010001675">
    <property type="protein sequence ID" value="CAD2199299.1"/>
    <property type="molecule type" value="Genomic_DNA"/>
</dbReference>
<dbReference type="AlphaFoldDB" id="A0A6V7XIZ8"/>
<reference evidence="2 3" key="1">
    <citation type="submission" date="2020-08" db="EMBL/GenBank/DDBJ databases">
        <authorList>
            <person name="Koutsovoulos G."/>
            <person name="Danchin GJ E."/>
        </authorList>
    </citation>
    <scope>NUCLEOTIDE SEQUENCE [LARGE SCALE GENOMIC DNA]</scope>
</reference>
<protein>
    <submittedName>
        <fullName evidence="2">Uncharacterized protein</fullName>
    </submittedName>
</protein>